<keyword evidence="4 6" id="KW-0472">Membrane</keyword>
<reference evidence="8" key="1">
    <citation type="submission" date="2023-03" db="EMBL/GenBank/DDBJ databases">
        <title>Edaphobacter sp.</title>
        <authorList>
            <person name="Huber K.J."/>
            <person name="Papendorf J."/>
            <person name="Pilke C."/>
            <person name="Bunk B."/>
            <person name="Sproeer C."/>
            <person name="Pester M."/>
        </authorList>
    </citation>
    <scope>NUCLEOTIDE SEQUENCE</scope>
    <source>
        <strain evidence="8">DSM 110680</strain>
    </source>
</reference>
<feature type="transmembrane region" description="Helical" evidence="6">
    <location>
        <begin position="21"/>
        <end position="42"/>
    </location>
</feature>
<dbReference type="Gene3D" id="2.30.30.60">
    <property type="match status" value="1"/>
</dbReference>
<gene>
    <name evidence="8" type="ORF">P8935_07300</name>
</gene>
<accession>A0AAU7DP67</accession>
<sequence>MATPPIASSTKQMLRSRVLGNTRLVILLVLFALLAVCLIFTWTTRDAMGNLSFLSPKNNANLATGSKKTIVDVSPWQTAQALAPLAVSAEEKEHAQEAERLADHEVDQAFAAALRQATIDSQHLILTGDALELSKRVAQLQQLIAQDRDEVQTITEQLKSPPKNGKPSEYDEGDLEVAKAQLGLDTDELADAQQDLNRASGDQTSQIQAELNAHEATMRDYDKQVHEGGQVAAISSRRYLTMAGRVSAWFRQRSRYASLQQALNQTRSDIANLTAQHNALEARANATAAAKTDDLDQRLQGLKDRTAQRQILSITDDRIQTDQQLATVYSKWSAQVLLQHRIVLHLILQSLALIAFIGICMVACDALVRRIMSTRLLDQRRSQTLRSILELSIQVVGVILILLVIFGTPRETPTILGLTTAALTIALQDFIIAFLGWFVLIGKNGIHVGDWVEINGVGGEVIDVKLFSTTLLETGTLADRGLPTGRRITFMNGFAIRGQYFNFSTSGQWMWDEISLSLPATENMHELLDRIQKVVVAETEKNASLAEQEWKRGAHGSSLSRFSGSAVENLRPSASGIEVLVRYVTRASERFEVRNRLYQKLLEMLRDPANQPASATISSGQNA</sequence>
<dbReference type="GO" id="GO:0008381">
    <property type="term" value="F:mechanosensitive monoatomic ion channel activity"/>
    <property type="evidence" value="ECO:0007669"/>
    <property type="project" value="UniProtKB-ARBA"/>
</dbReference>
<evidence type="ECO:0000256" key="5">
    <source>
        <dbReference type="SAM" id="Coils"/>
    </source>
</evidence>
<comment type="subcellular location">
    <subcellularLocation>
        <location evidence="1">Membrane</location>
    </subcellularLocation>
</comment>
<feature type="coiled-coil region" evidence="5">
    <location>
        <begin position="130"/>
        <end position="157"/>
    </location>
</feature>
<feature type="coiled-coil region" evidence="5">
    <location>
        <begin position="256"/>
        <end position="290"/>
    </location>
</feature>
<feature type="transmembrane region" description="Helical" evidence="6">
    <location>
        <begin position="415"/>
        <end position="440"/>
    </location>
</feature>
<dbReference type="PANTHER" id="PTHR30566:SF5">
    <property type="entry name" value="MECHANOSENSITIVE ION CHANNEL PROTEIN 1, MITOCHONDRIAL-RELATED"/>
    <property type="match status" value="1"/>
</dbReference>
<dbReference type="InterPro" id="IPR010920">
    <property type="entry name" value="LSM_dom_sf"/>
</dbReference>
<evidence type="ECO:0000256" key="6">
    <source>
        <dbReference type="SAM" id="Phobius"/>
    </source>
</evidence>
<protein>
    <submittedName>
        <fullName evidence="8">Mechanosensitive ion channel</fullName>
    </submittedName>
</protein>
<proteinExistence type="predicted"/>
<evidence type="ECO:0000256" key="4">
    <source>
        <dbReference type="ARBA" id="ARBA00023136"/>
    </source>
</evidence>
<dbReference type="AlphaFoldDB" id="A0AAU7DP67"/>
<keyword evidence="3 6" id="KW-1133">Transmembrane helix</keyword>
<keyword evidence="5" id="KW-0175">Coiled coil</keyword>
<dbReference type="EMBL" id="CP121196">
    <property type="protein sequence ID" value="XBH19116.1"/>
    <property type="molecule type" value="Genomic_DNA"/>
</dbReference>
<organism evidence="8">
    <name type="scientific">Telmatobacter sp. DSM 110680</name>
    <dbReference type="NCBI Taxonomy" id="3036704"/>
    <lineage>
        <taxon>Bacteria</taxon>
        <taxon>Pseudomonadati</taxon>
        <taxon>Acidobacteriota</taxon>
        <taxon>Terriglobia</taxon>
        <taxon>Terriglobales</taxon>
        <taxon>Acidobacteriaceae</taxon>
        <taxon>Telmatobacter</taxon>
    </lineage>
</organism>
<dbReference type="GO" id="GO:0016020">
    <property type="term" value="C:membrane"/>
    <property type="evidence" value="ECO:0007669"/>
    <property type="project" value="UniProtKB-SubCell"/>
</dbReference>
<dbReference type="InterPro" id="IPR006685">
    <property type="entry name" value="MscS_channel_2nd"/>
</dbReference>
<dbReference type="RefSeq" id="WP_348264331.1">
    <property type="nucleotide sequence ID" value="NZ_CP121196.1"/>
</dbReference>
<keyword evidence="2 6" id="KW-0812">Transmembrane</keyword>
<feature type="transmembrane region" description="Helical" evidence="6">
    <location>
        <begin position="388"/>
        <end position="409"/>
    </location>
</feature>
<dbReference type="PANTHER" id="PTHR30566">
    <property type="entry name" value="YNAI-RELATED MECHANOSENSITIVE ION CHANNEL"/>
    <property type="match status" value="1"/>
</dbReference>
<dbReference type="Pfam" id="PF00924">
    <property type="entry name" value="MS_channel_2nd"/>
    <property type="match status" value="1"/>
</dbReference>
<evidence type="ECO:0000256" key="2">
    <source>
        <dbReference type="ARBA" id="ARBA00022692"/>
    </source>
</evidence>
<name>A0AAU7DP67_9BACT</name>
<feature type="transmembrane region" description="Helical" evidence="6">
    <location>
        <begin position="342"/>
        <end position="368"/>
    </location>
</feature>
<evidence type="ECO:0000256" key="3">
    <source>
        <dbReference type="ARBA" id="ARBA00022989"/>
    </source>
</evidence>
<evidence type="ECO:0000256" key="1">
    <source>
        <dbReference type="ARBA" id="ARBA00004370"/>
    </source>
</evidence>
<dbReference type="InterPro" id="IPR023408">
    <property type="entry name" value="MscS_beta-dom_sf"/>
</dbReference>
<feature type="domain" description="Mechanosensitive ion channel MscS" evidence="7">
    <location>
        <begin position="434"/>
        <end position="471"/>
    </location>
</feature>
<evidence type="ECO:0000259" key="7">
    <source>
        <dbReference type="Pfam" id="PF00924"/>
    </source>
</evidence>
<evidence type="ECO:0000313" key="8">
    <source>
        <dbReference type="EMBL" id="XBH19116.1"/>
    </source>
</evidence>
<dbReference type="SUPFAM" id="SSF50182">
    <property type="entry name" value="Sm-like ribonucleoproteins"/>
    <property type="match status" value="1"/>
</dbReference>